<keyword evidence="3" id="KW-1185">Reference proteome</keyword>
<keyword evidence="1" id="KW-1133">Transmembrane helix</keyword>
<keyword evidence="1" id="KW-0812">Transmembrane</keyword>
<sequence>MENVSWFERQASWFEVSRFGAMTLMMTFLSCFGSIGAMYSIENHFYLGLVVCAIVTMASNAAFIAQIPAKLCLIFFYVGLVLNAAVIVANIFME</sequence>
<comment type="caution">
    <text evidence="2">The sequence shown here is derived from an EMBL/GenBank/DDBJ whole genome shotgun (WGS) entry which is preliminary data.</text>
</comment>
<dbReference type="EMBL" id="JACVEL010000001">
    <property type="protein sequence ID" value="MBC9811231.1"/>
    <property type="molecule type" value="Genomic_DNA"/>
</dbReference>
<dbReference type="AlphaFoldDB" id="A0A8J6TWN6"/>
<reference evidence="2" key="1">
    <citation type="submission" date="2020-09" db="EMBL/GenBank/DDBJ databases">
        <title>Taishania pollutisoli gen. nov., sp. nov., Isolated from Tetrabromobisphenol A-Contaminated Soil.</title>
        <authorList>
            <person name="Chen Q."/>
        </authorList>
    </citation>
    <scope>NUCLEOTIDE SEQUENCE</scope>
    <source>
        <strain evidence="2">CZZ-1</strain>
    </source>
</reference>
<feature type="transmembrane region" description="Helical" evidence="1">
    <location>
        <begin position="21"/>
        <end position="39"/>
    </location>
</feature>
<gene>
    <name evidence="2" type="ORF">H9Y05_01970</name>
</gene>
<dbReference type="Proteomes" id="UP000652681">
    <property type="component" value="Unassembled WGS sequence"/>
</dbReference>
<feature type="transmembrane region" description="Helical" evidence="1">
    <location>
        <begin position="71"/>
        <end position="93"/>
    </location>
</feature>
<proteinExistence type="predicted"/>
<evidence type="ECO:0000256" key="1">
    <source>
        <dbReference type="SAM" id="Phobius"/>
    </source>
</evidence>
<keyword evidence="1" id="KW-0472">Membrane</keyword>
<protein>
    <submittedName>
        <fullName evidence="2">Uncharacterized protein</fullName>
    </submittedName>
</protein>
<feature type="transmembrane region" description="Helical" evidence="1">
    <location>
        <begin position="45"/>
        <end position="64"/>
    </location>
</feature>
<evidence type="ECO:0000313" key="3">
    <source>
        <dbReference type="Proteomes" id="UP000652681"/>
    </source>
</evidence>
<name>A0A8J6TWN6_9FLAO</name>
<evidence type="ECO:0000313" key="2">
    <source>
        <dbReference type="EMBL" id="MBC9811231.1"/>
    </source>
</evidence>
<dbReference type="RefSeq" id="WP_163490425.1">
    <property type="nucleotide sequence ID" value="NZ_JACVEL010000001.1"/>
</dbReference>
<accession>A0A8J6TWN6</accession>
<organism evidence="2 3">
    <name type="scientific">Taishania pollutisoli</name>
    <dbReference type="NCBI Taxonomy" id="2766479"/>
    <lineage>
        <taxon>Bacteria</taxon>
        <taxon>Pseudomonadati</taxon>
        <taxon>Bacteroidota</taxon>
        <taxon>Flavobacteriia</taxon>
        <taxon>Flavobacteriales</taxon>
        <taxon>Crocinitomicaceae</taxon>
        <taxon>Taishania</taxon>
    </lineage>
</organism>